<dbReference type="InterPro" id="IPR028098">
    <property type="entry name" value="Glyco_trans_4-like_N"/>
</dbReference>
<protein>
    <submittedName>
        <fullName evidence="3">Glycosyltransferase family 4 protein</fullName>
    </submittedName>
</protein>
<sequence>MEEHAGELVRALDDMADLTVLTWPDRHVPLRRGRIINRLTGRLRRDAEMMQAEKVDAWLALSAPLTALAPYVDAPVYGYVHGSDALKPWMPYNDALDKADRLLKRLGLPTSVTPAWRRRKVRHGLASARLIFANSRYTADLALEFAAVDPAKVHVVHPGVNADYLRVVREPAEGLQILTIARLQPAARRKNVDGLIEAMALLMDDLPVSLTVIGDGDDLPRLRALAEAKGLDRRVTFTGDATRSEIGLHLARANVLVLAVKPTATDVEGFGMVYVEAACAGVPSIAVATGGVRDAIEDGHTGILLPDPAPQTIADGVRRFAYTRHMFREEHIREFGRERTAAHTTRRLWSLIESDLKHSFDSSRHQTHLAG</sequence>
<dbReference type="Pfam" id="PF13439">
    <property type="entry name" value="Glyco_transf_4"/>
    <property type="match status" value="1"/>
</dbReference>
<gene>
    <name evidence="3" type="ORF">HBH26_03645</name>
</gene>
<feature type="domain" description="Glycosyl transferase family 1" evidence="1">
    <location>
        <begin position="170"/>
        <end position="321"/>
    </location>
</feature>
<dbReference type="Gene3D" id="3.40.50.2000">
    <property type="entry name" value="Glycogen Phosphorylase B"/>
    <property type="match status" value="2"/>
</dbReference>
<dbReference type="EMBL" id="JAAVJH010000002">
    <property type="protein sequence ID" value="NJR77710.1"/>
    <property type="molecule type" value="Genomic_DNA"/>
</dbReference>
<evidence type="ECO:0000259" key="1">
    <source>
        <dbReference type="Pfam" id="PF00534"/>
    </source>
</evidence>
<dbReference type="SUPFAM" id="SSF53756">
    <property type="entry name" value="UDP-Glycosyltransferase/glycogen phosphorylase"/>
    <property type="match status" value="1"/>
</dbReference>
<dbReference type="InterPro" id="IPR001296">
    <property type="entry name" value="Glyco_trans_1"/>
</dbReference>
<keyword evidence="4" id="KW-1185">Reference proteome</keyword>
<name>A0ABX1CMZ8_9SPHN</name>
<proteinExistence type="predicted"/>
<feature type="domain" description="Glycosyltransferase subfamily 4-like N-terminal" evidence="2">
    <location>
        <begin position="4"/>
        <end position="163"/>
    </location>
</feature>
<accession>A0ABX1CMZ8</accession>
<evidence type="ECO:0000313" key="4">
    <source>
        <dbReference type="Proteomes" id="UP000732399"/>
    </source>
</evidence>
<dbReference type="PANTHER" id="PTHR12526">
    <property type="entry name" value="GLYCOSYLTRANSFERASE"/>
    <property type="match status" value="1"/>
</dbReference>
<evidence type="ECO:0000313" key="3">
    <source>
        <dbReference type="EMBL" id="NJR77710.1"/>
    </source>
</evidence>
<dbReference type="Pfam" id="PF00534">
    <property type="entry name" value="Glycos_transf_1"/>
    <property type="match status" value="1"/>
</dbReference>
<dbReference type="RefSeq" id="WP_168133241.1">
    <property type="nucleotide sequence ID" value="NZ_JAAVJH010000002.1"/>
</dbReference>
<reference evidence="3 4" key="1">
    <citation type="submission" date="2020-03" db="EMBL/GenBank/DDBJ databases">
        <authorList>
            <person name="Wang L."/>
            <person name="He N."/>
            <person name="Li Y."/>
            <person name="Fang Y."/>
            <person name="Zhang F."/>
        </authorList>
    </citation>
    <scope>NUCLEOTIDE SEQUENCE [LARGE SCALE GENOMIC DNA]</scope>
    <source>
        <strain evidence="3 4">36D10-4-7</strain>
    </source>
</reference>
<comment type="caution">
    <text evidence="3">The sequence shown here is derived from an EMBL/GenBank/DDBJ whole genome shotgun (WGS) entry which is preliminary data.</text>
</comment>
<organism evidence="3 4">
    <name type="scientific">Sphingomonas corticis</name>
    <dbReference type="NCBI Taxonomy" id="2722791"/>
    <lineage>
        <taxon>Bacteria</taxon>
        <taxon>Pseudomonadati</taxon>
        <taxon>Pseudomonadota</taxon>
        <taxon>Alphaproteobacteria</taxon>
        <taxon>Sphingomonadales</taxon>
        <taxon>Sphingomonadaceae</taxon>
        <taxon>Sphingomonas</taxon>
    </lineage>
</organism>
<evidence type="ECO:0000259" key="2">
    <source>
        <dbReference type="Pfam" id="PF13439"/>
    </source>
</evidence>
<dbReference type="Proteomes" id="UP000732399">
    <property type="component" value="Unassembled WGS sequence"/>
</dbReference>